<comment type="caution">
    <text evidence="6">The sequence shown here is derived from an EMBL/GenBank/DDBJ whole genome shotgun (WGS) entry which is preliminary data.</text>
</comment>
<dbReference type="PANTHER" id="PTHR43369">
    <property type="entry name" value="PHOSPHORIBOSYLGLYCINAMIDE FORMYLTRANSFERASE"/>
    <property type="match status" value="1"/>
</dbReference>
<dbReference type="HAMAP" id="MF_01930">
    <property type="entry name" value="PurN"/>
    <property type="match status" value="1"/>
</dbReference>
<dbReference type="InterPro" id="IPR002376">
    <property type="entry name" value="Formyl_transf_N"/>
</dbReference>
<evidence type="ECO:0000256" key="2">
    <source>
        <dbReference type="ARBA" id="ARBA00022679"/>
    </source>
</evidence>
<evidence type="ECO:0000256" key="1">
    <source>
        <dbReference type="ARBA" id="ARBA00005054"/>
    </source>
</evidence>
<evidence type="ECO:0000256" key="3">
    <source>
        <dbReference type="ARBA" id="ARBA00022755"/>
    </source>
</evidence>
<gene>
    <name evidence="4 6" type="primary">purN</name>
    <name evidence="6" type="ORF">DCW38_01150</name>
</gene>
<comment type="catalytic activity">
    <reaction evidence="4">
        <text>N(1)-(5-phospho-beta-D-ribosyl)glycinamide + (6R)-10-formyltetrahydrofolate = N(2)-formyl-N(1)-(5-phospho-beta-D-ribosyl)glycinamide + (6S)-5,6,7,8-tetrahydrofolate + H(+)</text>
        <dbReference type="Rhea" id="RHEA:15053"/>
        <dbReference type="ChEBI" id="CHEBI:15378"/>
        <dbReference type="ChEBI" id="CHEBI:57453"/>
        <dbReference type="ChEBI" id="CHEBI:143788"/>
        <dbReference type="ChEBI" id="CHEBI:147286"/>
        <dbReference type="ChEBI" id="CHEBI:195366"/>
        <dbReference type="EC" id="2.1.2.2"/>
    </reaction>
</comment>
<evidence type="ECO:0000313" key="7">
    <source>
        <dbReference type="Proteomes" id="UP000264062"/>
    </source>
</evidence>
<keyword evidence="2 4" id="KW-0808">Transferase</keyword>
<dbReference type="Gene3D" id="3.40.50.170">
    <property type="entry name" value="Formyl transferase, N-terminal domain"/>
    <property type="match status" value="1"/>
</dbReference>
<dbReference type="SUPFAM" id="SSF53328">
    <property type="entry name" value="Formyltransferase"/>
    <property type="match status" value="1"/>
</dbReference>
<proteinExistence type="inferred from homology"/>
<dbReference type="GO" id="GO:0006189">
    <property type="term" value="P:'de novo' IMP biosynthetic process"/>
    <property type="evidence" value="ECO:0007669"/>
    <property type="project" value="UniProtKB-UniRule"/>
</dbReference>
<protein>
    <recommendedName>
        <fullName evidence="4">Phosphoribosylglycinamide formyltransferase</fullName>
        <ecNumber evidence="4">2.1.2.2</ecNumber>
    </recommendedName>
    <alternativeName>
        <fullName evidence="4">5'-phosphoribosylglycinamide transformylase</fullName>
    </alternativeName>
    <alternativeName>
        <fullName evidence="4">GAR transformylase</fullName>
        <shortName evidence="4">GART</shortName>
    </alternativeName>
</protein>
<feature type="binding site" evidence="4">
    <location>
        <position position="68"/>
    </location>
    <ligand>
        <name>(6R)-10-formyltetrahydrofolate</name>
        <dbReference type="ChEBI" id="CHEBI:195366"/>
    </ligand>
</feature>
<feature type="binding site" evidence="4">
    <location>
        <begin position="13"/>
        <end position="15"/>
    </location>
    <ligand>
        <name>N(1)-(5-phospho-beta-D-ribosyl)glycinamide</name>
        <dbReference type="ChEBI" id="CHEBI:143788"/>
    </ligand>
</feature>
<dbReference type="UniPathway" id="UPA00074">
    <property type="reaction ID" value="UER00126"/>
</dbReference>
<evidence type="ECO:0000313" key="6">
    <source>
        <dbReference type="EMBL" id="HAV91774.1"/>
    </source>
</evidence>
<comment type="function">
    <text evidence="4">Catalyzes the transfer of a formyl group from 10-formyltetrahydrofolate to 5-phospho-ribosyl-glycinamide (GAR), producing 5-phospho-ribosyl-N-formylglycinamide (FGAR) and tetrahydrofolate.</text>
</comment>
<dbReference type="CDD" id="cd08645">
    <property type="entry name" value="FMT_core_GART"/>
    <property type="match status" value="1"/>
</dbReference>
<comment type="pathway">
    <text evidence="1 4">Purine metabolism; IMP biosynthesis via de novo pathway; N(2)-formyl-N(1)-(5-phospho-D-ribosyl)glycinamide from N(1)-(5-phospho-D-ribosyl)glycinamide (10-formyl THF route): step 1/1.</text>
</comment>
<dbReference type="AlphaFoldDB" id="A0A350H8A8"/>
<evidence type="ECO:0000256" key="4">
    <source>
        <dbReference type="HAMAP-Rule" id="MF_01930"/>
    </source>
</evidence>
<evidence type="ECO:0000259" key="5">
    <source>
        <dbReference type="Pfam" id="PF00551"/>
    </source>
</evidence>
<comment type="similarity">
    <text evidence="4">Belongs to the GART family.</text>
</comment>
<dbReference type="EMBL" id="DMZY01000036">
    <property type="protein sequence ID" value="HAV91774.1"/>
    <property type="molecule type" value="Genomic_DNA"/>
</dbReference>
<reference evidence="6 7" key="1">
    <citation type="journal article" date="2018" name="Nat. Biotechnol.">
        <title>A standardized bacterial taxonomy based on genome phylogeny substantially revises the tree of life.</title>
        <authorList>
            <person name="Parks D.H."/>
            <person name="Chuvochina M."/>
            <person name="Waite D.W."/>
            <person name="Rinke C."/>
            <person name="Skarshewski A."/>
            <person name="Chaumeil P.A."/>
            <person name="Hugenholtz P."/>
        </authorList>
    </citation>
    <scope>NUCLEOTIDE SEQUENCE [LARGE SCALE GENOMIC DNA]</scope>
    <source>
        <strain evidence="6">UBA9956</strain>
    </source>
</reference>
<feature type="binding site" evidence="4">
    <location>
        <position position="109"/>
    </location>
    <ligand>
        <name>(6R)-10-formyltetrahydrofolate</name>
        <dbReference type="ChEBI" id="CHEBI:195366"/>
    </ligand>
</feature>
<feature type="site" description="Raises pKa of active site His" evidence="4">
    <location>
        <position position="147"/>
    </location>
</feature>
<sequence length="203" mass="22786">MTKRIAIFISGRGSNMESLLKKSGKENLDADFIVVSDNERAEGLNIAKKLNIKTFVLKDCGGGSRLSREDSNKIKNILIDERIELVFLAGFMRIIPKDIIDSFPRMFVNIHPSLLPSFKGKDAQRQAFEYGVKLSGCTVHFVDSGIDSGPIILQRCIDISSAENPEDAGRMILEAEHQAYFEALKLLIFKKYTIDGRRVLFDT</sequence>
<dbReference type="InterPro" id="IPR036477">
    <property type="entry name" value="Formyl_transf_N_sf"/>
</dbReference>
<feature type="binding site" evidence="4">
    <location>
        <begin position="92"/>
        <end position="95"/>
    </location>
    <ligand>
        <name>(6R)-10-formyltetrahydrofolate</name>
        <dbReference type="ChEBI" id="CHEBI:195366"/>
    </ligand>
</feature>
<feature type="active site" description="Proton donor" evidence="4">
    <location>
        <position position="111"/>
    </location>
</feature>
<dbReference type="NCBIfam" id="TIGR00639">
    <property type="entry name" value="PurN"/>
    <property type="match status" value="1"/>
</dbReference>
<dbReference type="InterPro" id="IPR004607">
    <property type="entry name" value="GART"/>
</dbReference>
<dbReference type="EC" id="2.1.2.2" evidence="4"/>
<dbReference type="GO" id="GO:0005829">
    <property type="term" value="C:cytosol"/>
    <property type="evidence" value="ECO:0007669"/>
    <property type="project" value="TreeGrafter"/>
</dbReference>
<accession>A0A350H8A8</accession>
<organism evidence="6 7">
    <name type="scientific">candidate division WOR-3 bacterium</name>
    <dbReference type="NCBI Taxonomy" id="2052148"/>
    <lineage>
        <taxon>Bacteria</taxon>
        <taxon>Bacteria division WOR-3</taxon>
    </lineage>
</organism>
<dbReference type="GO" id="GO:0004644">
    <property type="term" value="F:phosphoribosylglycinamide formyltransferase activity"/>
    <property type="evidence" value="ECO:0007669"/>
    <property type="project" value="UniProtKB-UniRule"/>
</dbReference>
<dbReference type="PANTHER" id="PTHR43369:SF2">
    <property type="entry name" value="PHOSPHORIBOSYLGLYCINAMIDE FORMYLTRANSFERASE"/>
    <property type="match status" value="1"/>
</dbReference>
<keyword evidence="3 4" id="KW-0658">Purine biosynthesis</keyword>
<dbReference type="Pfam" id="PF00551">
    <property type="entry name" value="Formyl_trans_N"/>
    <property type="match status" value="1"/>
</dbReference>
<feature type="domain" description="Formyl transferase N-terminal" evidence="5">
    <location>
        <begin position="3"/>
        <end position="184"/>
    </location>
</feature>
<name>A0A350H8A8_UNCW3</name>
<dbReference type="Proteomes" id="UP000264062">
    <property type="component" value="Unassembled WGS sequence"/>
</dbReference>